<comment type="caution">
    <text evidence="3">The sequence shown here is derived from an EMBL/GenBank/DDBJ whole genome shotgun (WGS) entry which is preliminary data.</text>
</comment>
<proteinExistence type="inferred from homology"/>
<dbReference type="PANTHER" id="PTHR23088:SF27">
    <property type="entry name" value="DEAMINATED GLUTATHIONE AMIDASE"/>
    <property type="match status" value="1"/>
</dbReference>
<reference evidence="3 4" key="1">
    <citation type="journal article" date="2007" name="Int. J. Syst. Evol. Microbiol.">
        <title>Oceanobacillus profundus sp. nov., isolated from a deep-sea sediment core.</title>
        <authorList>
            <person name="Kim Y.G."/>
            <person name="Choi D.H."/>
            <person name="Hyun S."/>
            <person name="Cho B.C."/>
        </authorList>
    </citation>
    <scope>NUCLEOTIDE SEQUENCE [LARGE SCALE GENOMIC DNA]</scope>
    <source>
        <strain evidence="3 4">DSM 18246</strain>
    </source>
</reference>
<evidence type="ECO:0000313" key="3">
    <source>
        <dbReference type="EMBL" id="RHW35306.1"/>
    </source>
</evidence>
<evidence type="ECO:0000259" key="2">
    <source>
        <dbReference type="PROSITE" id="PS50263"/>
    </source>
</evidence>
<dbReference type="PANTHER" id="PTHR23088">
    <property type="entry name" value="NITRILASE-RELATED"/>
    <property type="match status" value="1"/>
</dbReference>
<dbReference type="SUPFAM" id="SSF56317">
    <property type="entry name" value="Carbon-nitrogen hydrolase"/>
    <property type="match status" value="1"/>
</dbReference>
<feature type="domain" description="CN hydrolase" evidence="2">
    <location>
        <begin position="1"/>
        <end position="240"/>
    </location>
</feature>
<dbReference type="Pfam" id="PF00795">
    <property type="entry name" value="CN_hydrolase"/>
    <property type="match status" value="1"/>
</dbReference>
<gene>
    <name evidence="3" type="ORF">D1B32_01420</name>
</gene>
<accession>A0A417YNK5</accession>
<keyword evidence="3" id="KW-0378">Hydrolase</keyword>
<dbReference type="GO" id="GO:0016787">
    <property type="term" value="F:hydrolase activity"/>
    <property type="evidence" value="ECO:0007669"/>
    <property type="project" value="UniProtKB-KW"/>
</dbReference>
<dbReference type="InterPro" id="IPR003010">
    <property type="entry name" value="C-N_Hydrolase"/>
</dbReference>
<evidence type="ECO:0000313" key="4">
    <source>
        <dbReference type="Proteomes" id="UP000285456"/>
    </source>
</evidence>
<dbReference type="RefSeq" id="WP_095314118.1">
    <property type="nucleotide sequence ID" value="NZ_JAMAWL010000006.1"/>
</dbReference>
<sequence length="263" mass="29640">MKHAIYQMKIIPGDPEGNRRKIKQWAEETVRTEKPDIIVLPEMWTTSYTLDELETLSDHDGEPSLSFLKDVAKANDVHIIGGSIPNMKNGDIYNTSFVVNKAGELVYQYDKIHLVPMLNEPAYLTGGTEKVQLFELDGVKMGLIICYDLRFPELARSLALKGAEVLYVVAEWPKARGEHWKALQIARAIENQFYVVSCNCVGTHDGVEFSGNSMVVDPWGNTLKLGSEQKEETIVESIALENVNSFRSDVPIFTSRVPEMYEL</sequence>
<dbReference type="InterPro" id="IPR036526">
    <property type="entry name" value="C-N_Hydrolase_sf"/>
</dbReference>
<dbReference type="PROSITE" id="PS50263">
    <property type="entry name" value="CN_HYDROLASE"/>
    <property type="match status" value="1"/>
</dbReference>
<protein>
    <submittedName>
        <fullName evidence="3">Carbon-nitrogen family hydrolase</fullName>
    </submittedName>
</protein>
<dbReference type="PROSITE" id="PS01227">
    <property type="entry name" value="UPF0012"/>
    <property type="match status" value="1"/>
</dbReference>
<comment type="similarity">
    <text evidence="1">Belongs to the carbon-nitrogen hydrolase superfamily. NIT1/NIT2 family.</text>
</comment>
<dbReference type="Proteomes" id="UP000285456">
    <property type="component" value="Unassembled WGS sequence"/>
</dbReference>
<dbReference type="Gene3D" id="3.60.110.10">
    <property type="entry name" value="Carbon-nitrogen hydrolase"/>
    <property type="match status" value="1"/>
</dbReference>
<name>A0A417YNK5_9BACI</name>
<dbReference type="InterPro" id="IPR001110">
    <property type="entry name" value="UPF0012_CS"/>
</dbReference>
<dbReference type="AlphaFoldDB" id="A0A417YNK5"/>
<dbReference type="EMBL" id="QWEH01000001">
    <property type="protein sequence ID" value="RHW35306.1"/>
    <property type="molecule type" value="Genomic_DNA"/>
</dbReference>
<dbReference type="OrthoDB" id="9811121at2"/>
<evidence type="ECO:0000256" key="1">
    <source>
        <dbReference type="ARBA" id="ARBA00010613"/>
    </source>
</evidence>
<organism evidence="3 4">
    <name type="scientific">Oceanobacillus profundus</name>
    <dbReference type="NCBI Taxonomy" id="372463"/>
    <lineage>
        <taxon>Bacteria</taxon>
        <taxon>Bacillati</taxon>
        <taxon>Bacillota</taxon>
        <taxon>Bacilli</taxon>
        <taxon>Bacillales</taxon>
        <taxon>Bacillaceae</taxon>
        <taxon>Oceanobacillus</taxon>
    </lineage>
</organism>
<keyword evidence="4" id="KW-1185">Reference proteome</keyword>
<dbReference type="CDD" id="cd07583">
    <property type="entry name" value="nitrilase_5"/>
    <property type="match status" value="1"/>
</dbReference>